<dbReference type="AlphaFoldDB" id="A0A4Y2R4T3"/>
<feature type="non-terminal residue" evidence="1">
    <location>
        <position position="44"/>
    </location>
</feature>
<reference evidence="1 2" key="1">
    <citation type="journal article" date="2019" name="Sci. Rep.">
        <title>Orb-weaving spider Araneus ventricosus genome elucidates the spidroin gene catalogue.</title>
        <authorList>
            <person name="Kono N."/>
            <person name="Nakamura H."/>
            <person name="Ohtoshi R."/>
            <person name="Moran D.A.P."/>
            <person name="Shinohara A."/>
            <person name="Yoshida Y."/>
            <person name="Fujiwara M."/>
            <person name="Mori M."/>
            <person name="Tomita M."/>
            <person name="Arakawa K."/>
        </authorList>
    </citation>
    <scope>NUCLEOTIDE SEQUENCE [LARGE SCALE GENOMIC DNA]</scope>
</reference>
<comment type="caution">
    <text evidence="1">The sequence shown here is derived from an EMBL/GenBank/DDBJ whole genome shotgun (WGS) entry which is preliminary data.</text>
</comment>
<keyword evidence="2" id="KW-1185">Reference proteome</keyword>
<proteinExistence type="predicted"/>
<evidence type="ECO:0000313" key="2">
    <source>
        <dbReference type="Proteomes" id="UP000499080"/>
    </source>
</evidence>
<protein>
    <submittedName>
        <fullName evidence="1">Uncharacterized protein</fullName>
    </submittedName>
</protein>
<evidence type="ECO:0000313" key="1">
    <source>
        <dbReference type="EMBL" id="GBN70305.1"/>
    </source>
</evidence>
<sequence>MDIDFNNLSIFILEWMSTDEQCEETDDGIVQLVNNGKNVPEQQL</sequence>
<organism evidence="1 2">
    <name type="scientific">Araneus ventricosus</name>
    <name type="common">Orbweaver spider</name>
    <name type="synonym">Epeira ventricosa</name>
    <dbReference type="NCBI Taxonomy" id="182803"/>
    <lineage>
        <taxon>Eukaryota</taxon>
        <taxon>Metazoa</taxon>
        <taxon>Ecdysozoa</taxon>
        <taxon>Arthropoda</taxon>
        <taxon>Chelicerata</taxon>
        <taxon>Arachnida</taxon>
        <taxon>Araneae</taxon>
        <taxon>Araneomorphae</taxon>
        <taxon>Entelegynae</taxon>
        <taxon>Araneoidea</taxon>
        <taxon>Araneidae</taxon>
        <taxon>Araneus</taxon>
    </lineage>
</organism>
<gene>
    <name evidence="1" type="ORF">AVEN_144419_1</name>
</gene>
<dbReference type="EMBL" id="BGPR01015706">
    <property type="protein sequence ID" value="GBN70305.1"/>
    <property type="molecule type" value="Genomic_DNA"/>
</dbReference>
<name>A0A4Y2R4T3_ARAVE</name>
<accession>A0A4Y2R4T3</accession>
<dbReference type="Proteomes" id="UP000499080">
    <property type="component" value="Unassembled WGS sequence"/>
</dbReference>